<accession>A0AC61MYG6</accession>
<sequence length="145" mass="15913">MKILVSSCLLGCKCRYDGKEQKVNISNFISNDFCLIPFCPEQAGGLPTPRIPCEIVGDKIINKNGKDKTNEFIKGANEALDLCKLFNIKHAILKSKSPSCGFGKIYDGTFSNNLINGNGITANLLNNNGIKIYNENNLKNIITVK</sequence>
<dbReference type="Proteomes" id="UP000595814">
    <property type="component" value="Chromosome"/>
</dbReference>
<keyword evidence="2" id="KW-1185">Reference proteome</keyword>
<evidence type="ECO:0000313" key="1">
    <source>
        <dbReference type="EMBL" id="QQK08171.1"/>
    </source>
</evidence>
<name>A0AC61MYG6_9FIRM</name>
<organism evidence="1 2">
    <name type="scientific">Miniphocaeibacter halophilus</name>
    <dbReference type="NCBI Taxonomy" id="2931922"/>
    <lineage>
        <taxon>Bacteria</taxon>
        <taxon>Bacillati</taxon>
        <taxon>Bacillota</taxon>
        <taxon>Tissierellia</taxon>
        <taxon>Tissierellales</taxon>
        <taxon>Peptoniphilaceae</taxon>
        <taxon>Miniphocaeibacter</taxon>
    </lineage>
</organism>
<protein>
    <submittedName>
        <fullName evidence="1">DUF523 domain-containing protein</fullName>
    </submittedName>
</protein>
<reference evidence="1 2" key="1">
    <citation type="journal article" date="2022" name="Int. J. Syst. Evol. Microbiol.">
        <title>Miniphocaeibacter halophilus sp. nov., an ammonium-tolerant acetate-producing bacterium isolated from a biogas system.</title>
        <authorList>
            <person name="Schnurer A."/>
            <person name="Singh A."/>
            <person name="Bi S."/>
            <person name="Qiao W."/>
            <person name="Westerholm M."/>
        </authorList>
    </citation>
    <scope>NUCLEOTIDE SEQUENCE [LARGE SCALE GENOMIC DNA]</scope>
    <source>
        <strain evidence="1 2">AMB_01</strain>
    </source>
</reference>
<dbReference type="EMBL" id="CP066744">
    <property type="protein sequence ID" value="QQK08171.1"/>
    <property type="molecule type" value="Genomic_DNA"/>
</dbReference>
<evidence type="ECO:0000313" key="2">
    <source>
        <dbReference type="Proteomes" id="UP000595814"/>
    </source>
</evidence>
<gene>
    <name evidence="1" type="ORF">JFY71_01145</name>
</gene>
<proteinExistence type="predicted"/>